<sequence length="43" mass="4625">MFHAFRTSLHPLKAMNRRALIGAAGLTLLILGQTAMALMAPFA</sequence>
<keyword evidence="2" id="KW-1185">Reference proteome</keyword>
<proteinExistence type="predicted"/>
<protein>
    <submittedName>
        <fullName evidence="1">Uncharacterized protein</fullName>
    </submittedName>
</protein>
<name>A0ABW4TZT1_9SPHN</name>
<dbReference type="RefSeq" id="WP_380929068.1">
    <property type="nucleotide sequence ID" value="NZ_JBHUGS010000002.1"/>
</dbReference>
<comment type="caution">
    <text evidence="1">The sequence shown here is derived from an EMBL/GenBank/DDBJ whole genome shotgun (WGS) entry which is preliminary data.</text>
</comment>
<organism evidence="1 2">
    <name type="scientific">Sphingomonas arantia</name>
    <dbReference type="NCBI Taxonomy" id="1460676"/>
    <lineage>
        <taxon>Bacteria</taxon>
        <taxon>Pseudomonadati</taxon>
        <taxon>Pseudomonadota</taxon>
        <taxon>Alphaproteobacteria</taxon>
        <taxon>Sphingomonadales</taxon>
        <taxon>Sphingomonadaceae</taxon>
        <taxon>Sphingomonas</taxon>
    </lineage>
</organism>
<evidence type="ECO:0000313" key="2">
    <source>
        <dbReference type="Proteomes" id="UP001597400"/>
    </source>
</evidence>
<reference evidence="2" key="1">
    <citation type="journal article" date="2019" name="Int. J. Syst. Evol. Microbiol.">
        <title>The Global Catalogue of Microorganisms (GCM) 10K type strain sequencing project: providing services to taxonomists for standard genome sequencing and annotation.</title>
        <authorList>
            <consortium name="The Broad Institute Genomics Platform"/>
            <consortium name="The Broad Institute Genome Sequencing Center for Infectious Disease"/>
            <person name="Wu L."/>
            <person name="Ma J."/>
        </authorList>
    </citation>
    <scope>NUCLEOTIDE SEQUENCE [LARGE SCALE GENOMIC DNA]</scope>
    <source>
        <strain evidence="2">CGMCC 1.12702</strain>
    </source>
</reference>
<dbReference type="EMBL" id="JBHUGS010000002">
    <property type="protein sequence ID" value="MFD1950798.1"/>
    <property type="molecule type" value="Genomic_DNA"/>
</dbReference>
<evidence type="ECO:0000313" key="1">
    <source>
        <dbReference type="EMBL" id="MFD1950798.1"/>
    </source>
</evidence>
<accession>A0ABW4TZT1</accession>
<dbReference type="Proteomes" id="UP001597400">
    <property type="component" value="Unassembled WGS sequence"/>
</dbReference>
<gene>
    <name evidence="1" type="ORF">ACFSGX_08465</name>
</gene>